<keyword evidence="1" id="KW-1133">Transmembrane helix</keyword>
<reference evidence="2 3" key="1">
    <citation type="journal article" date="2013" name="Environ. Microbiol.">
        <title>Complete genome, catabolic sub-proteomes and key-metabolites of Desulfobacula toluolica Tol2, a marine, aromatic compound-degrading, sulfate-reducing bacterium.</title>
        <authorList>
            <person name="Wohlbrand L."/>
            <person name="Jacob J.H."/>
            <person name="Kube M."/>
            <person name="Mussmann M."/>
            <person name="Jarling R."/>
            <person name="Beck A."/>
            <person name="Amann R."/>
            <person name="Wilkes H."/>
            <person name="Reinhardt R."/>
            <person name="Rabus R."/>
        </authorList>
    </citation>
    <scope>NUCLEOTIDE SEQUENCE [LARGE SCALE GENOMIC DNA]</scope>
    <source>
        <strain evidence="3">DSM 7467 / Tol2</strain>
    </source>
</reference>
<name>K0NF91_DESTT</name>
<evidence type="ECO:0000313" key="2">
    <source>
        <dbReference type="EMBL" id="CCK79540.1"/>
    </source>
</evidence>
<gene>
    <name evidence="2" type="ordered locus">TOL2_C13770</name>
</gene>
<evidence type="ECO:0000313" key="3">
    <source>
        <dbReference type="Proteomes" id="UP000007347"/>
    </source>
</evidence>
<keyword evidence="3" id="KW-1185">Reference proteome</keyword>
<dbReference type="EMBL" id="FO203503">
    <property type="protein sequence ID" value="CCK79540.1"/>
    <property type="molecule type" value="Genomic_DNA"/>
</dbReference>
<sequence length="180" mass="21164">MPEYYKYLLTYTMVMVQFFFIAPISTINADEGIGKYYVRYDVKSSKNRIKNDNLLMVPAENDFRAEKFYRISTSGVISATPGESKTSIEKRIRENSLKTILANKGLKSVKTKDYDTVISYEGIIIPPLIILKNTYHEDQNKHFYEVQIEFCPIAFPDKWKTLNIKHKIKQIFYDFFQLLK</sequence>
<accession>K0NF91</accession>
<evidence type="ECO:0000256" key="1">
    <source>
        <dbReference type="SAM" id="Phobius"/>
    </source>
</evidence>
<feature type="transmembrane region" description="Helical" evidence="1">
    <location>
        <begin position="7"/>
        <end position="25"/>
    </location>
</feature>
<keyword evidence="1" id="KW-0472">Membrane</keyword>
<organism evidence="2 3">
    <name type="scientific">Desulfobacula toluolica (strain DSM 7467 / Tol2)</name>
    <dbReference type="NCBI Taxonomy" id="651182"/>
    <lineage>
        <taxon>Bacteria</taxon>
        <taxon>Pseudomonadati</taxon>
        <taxon>Thermodesulfobacteriota</taxon>
        <taxon>Desulfobacteria</taxon>
        <taxon>Desulfobacterales</taxon>
        <taxon>Desulfobacteraceae</taxon>
        <taxon>Desulfobacula</taxon>
    </lineage>
</organism>
<proteinExistence type="predicted"/>
<dbReference type="RefSeq" id="WP_014956887.1">
    <property type="nucleotide sequence ID" value="NC_018645.1"/>
</dbReference>
<dbReference type="AlphaFoldDB" id="K0NF91"/>
<dbReference type="HOGENOM" id="CLU_1493942_0_0_7"/>
<keyword evidence="1" id="KW-0812">Transmembrane</keyword>
<dbReference type="STRING" id="651182.TOL2_C13770"/>
<dbReference type="KEGG" id="dto:TOL2_C13770"/>
<protein>
    <submittedName>
        <fullName evidence="2">Conserved uncharacterized protein</fullName>
    </submittedName>
</protein>
<dbReference type="Proteomes" id="UP000007347">
    <property type="component" value="Chromosome"/>
</dbReference>